<feature type="transmembrane region" description="Helical" evidence="7">
    <location>
        <begin position="191"/>
        <end position="209"/>
    </location>
</feature>
<dbReference type="PANTHER" id="PTHR43227">
    <property type="entry name" value="BLL4140 PROTEIN"/>
    <property type="match status" value="1"/>
</dbReference>
<dbReference type="EMBL" id="CP048286">
    <property type="protein sequence ID" value="QHW35007.1"/>
    <property type="molecule type" value="Genomic_DNA"/>
</dbReference>
<keyword evidence="4 7" id="KW-0812">Transmembrane</keyword>
<keyword evidence="2 7" id="KW-0813">Transport</keyword>
<feature type="transmembrane region" description="Helical" evidence="7">
    <location>
        <begin position="81"/>
        <end position="102"/>
    </location>
</feature>
<dbReference type="InterPro" id="IPR035906">
    <property type="entry name" value="MetI-like_sf"/>
</dbReference>
<protein>
    <submittedName>
        <fullName evidence="9">Sugar ABC transporter permease</fullName>
    </submittedName>
</protein>
<feature type="transmembrane region" description="Helical" evidence="7">
    <location>
        <begin position="230"/>
        <end position="252"/>
    </location>
</feature>
<evidence type="ECO:0000259" key="8">
    <source>
        <dbReference type="PROSITE" id="PS50928"/>
    </source>
</evidence>
<sequence>MRKQLSFEQQKKWYGVLFLSPWMLGFLLLFAIPLIASFRFSLGKLEMLAAGGYKVMYGGFGNYKYALTEHAEFNRVLTESVVNMAVNVPLILFFSLFAATLLNQKFRGRAIARAVFFLPVILASGIIHDISTQSIMSTVMNGMTYGTNLDPEVTGLSGSGLSQSLELKGMLVDAGMSQALTDYLSNAVDRIYEIISSSGVQILIFLAGLQSISPSLYEASKIEGATGYEIFWKVTFPMVSPLILTNVIYTVIDSFADNSLTKLAYKTAFTDMNFGLSAAMSWMYFIVEGLMLLLIAYTVSKRVFYYD</sequence>
<evidence type="ECO:0000313" key="10">
    <source>
        <dbReference type="Proteomes" id="UP000479114"/>
    </source>
</evidence>
<dbReference type="GO" id="GO:0055085">
    <property type="term" value="P:transmembrane transport"/>
    <property type="evidence" value="ECO:0007669"/>
    <property type="project" value="InterPro"/>
</dbReference>
<proteinExistence type="inferred from homology"/>
<dbReference type="PANTHER" id="PTHR43227:SF3">
    <property type="entry name" value="BINDING-PROTEIN-DEPENDENT TRANSPORT SYSTEMS INNER MEMBRANE COMPONENT"/>
    <property type="match status" value="1"/>
</dbReference>
<evidence type="ECO:0000256" key="5">
    <source>
        <dbReference type="ARBA" id="ARBA00022989"/>
    </source>
</evidence>
<dbReference type="Gene3D" id="1.10.3720.10">
    <property type="entry name" value="MetI-like"/>
    <property type="match status" value="1"/>
</dbReference>
<comment type="similarity">
    <text evidence="7">Belongs to the binding-protein-dependent transport system permease family.</text>
</comment>
<dbReference type="Proteomes" id="UP000479114">
    <property type="component" value="Chromosome"/>
</dbReference>
<keyword evidence="3" id="KW-1003">Cell membrane</keyword>
<feature type="domain" description="ABC transmembrane type-1" evidence="8">
    <location>
        <begin position="77"/>
        <end position="303"/>
    </location>
</feature>
<dbReference type="InterPro" id="IPR050809">
    <property type="entry name" value="UgpAE/MalFG_permease"/>
</dbReference>
<evidence type="ECO:0000256" key="1">
    <source>
        <dbReference type="ARBA" id="ARBA00004651"/>
    </source>
</evidence>
<reference evidence="9 10" key="1">
    <citation type="submission" date="2020-02" db="EMBL/GenBank/DDBJ databases">
        <title>Paenibacillus sp. nov., isolated from rhizosphere soil of tomato.</title>
        <authorList>
            <person name="Weon H.-Y."/>
            <person name="Lee S.A."/>
        </authorList>
    </citation>
    <scope>NUCLEOTIDE SEQUENCE [LARGE SCALE GENOMIC DNA]</scope>
    <source>
        <strain evidence="9 10">14171R-81</strain>
    </source>
</reference>
<feature type="transmembrane region" description="Helical" evidence="7">
    <location>
        <begin position="12"/>
        <end position="36"/>
    </location>
</feature>
<dbReference type="InterPro" id="IPR000515">
    <property type="entry name" value="MetI-like"/>
</dbReference>
<evidence type="ECO:0000256" key="3">
    <source>
        <dbReference type="ARBA" id="ARBA00022475"/>
    </source>
</evidence>
<evidence type="ECO:0000256" key="7">
    <source>
        <dbReference type="RuleBase" id="RU363032"/>
    </source>
</evidence>
<dbReference type="Pfam" id="PF00528">
    <property type="entry name" value="BPD_transp_1"/>
    <property type="match status" value="1"/>
</dbReference>
<dbReference type="SUPFAM" id="SSF161098">
    <property type="entry name" value="MetI-like"/>
    <property type="match status" value="1"/>
</dbReference>
<dbReference type="GO" id="GO:0005886">
    <property type="term" value="C:plasma membrane"/>
    <property type="evidence" value="ECO:0007669"/>
    <property type="project" value="UniProtKB-SubCell"/>
</dbReference>
<dbReference type="KEGG" id="prz:GZH47_09745"/>
<accession>A0A6C0P8V3</accession>
<dbReference type="CDD" id="cd06261">
    <property type="entry name" value="TM_PBP2"/>
    <property type="match status" value="1"/>
</dbReference>
<keyword evidence="5 7" id="KW-1133">Transmembrane helix</keyword>
<evidence type="ECO:0000256" key="2">
    <source>
        <dbReference type="ARBA" id="ARBA00022448"/>
    </source>
</evidence>
<comment type="subcellular location">
    <subcellularLocation>
        <location evidence="1 7">Cell membrane</location>
        <topology evidence="1 7">Multi-pass membrane protein</topology>
    </subcellularLocation>
</comment>
<gene>
    <name evidence="9" type="ORF">GZH47_09745</name>
</gene>
<dbReference type="AlphaFoldDB" id="A0A6C0P8V3"/>
<name>A0A6C0P8V3_9BACL</name>
<feature type="transmembrane region" description="Helical" evidence="7">
    <location>
        <begin position="114"/>
        <end position="136"/>
    </location>
</feature>
<organism evidence="9 10">
    <name type="scientific">Paenibacillus rhizovicinus</name>
    <dbReference type="NCBI Taxonomy" id="2704463"/>
    <lineage>
        <taxon>Bacteria</taxon>
        <taxon>Bacillati</taxon>
        <taxon>Bacillota</taxon>
        <taxon>Bacilli</taxon>
        <taxon>Bacillales</taxon>
        <taxon>Paenibacillaceae</taxon>
        <taxon>Paenibacillus</taxon>
    </lineage>
</organism>
<dbReference type="PROSITE" id="PS50928">
    <property type="entry name" value="ABC_TM1"/>
    <property type="match status" value="1"/>
</dbReference>
<keyword evidence="10" id="KW-1185">Reference proteome</keyword>
<keyword evidence="6 7" id="KW-0472">Membrane</keyword>
<feature type="transmembrane region" description="Helical" evidence="7">
    <location>
        <begin position="272"/>
        <end position="297"/>
    </location>
</feature>
<evidence type="ECO:0000313" key="9">
    <source>
        <dbReference type="EMBL" id="QHW35007.1"/>
    </source>
</evidence>
<evidence type="ECO:0000256" key="6">
    <source>
        <dbReference type="ARBA" id="ARBA00023136"/>
    </source>
</evidence>
<evidence type="ECO:0000256" key="4">
    <source>
        <dbReference type="ARBA" id="ARBA00022692"/>
    </source>
</evidence>